<evidence type="ECO:0000313" key="4">
    <source>
        <dbReference type="Proteomes" id="UP000314294"/>
    </source>
</evidence>
<gene>
    <name evidence="3" type="primary">RPS6KA</name>
    <name evidence="3" type="ORF">EYF80_063405</name>
</gene>
<dbReference type="GO" id="GO:0016301">
    <property type="term" value="F:kinase activity"/>
    <property type="evidence" value="ECO:0007669"/>
    <property type="project" value="UniProtKB-KW"/>
</dbReference>
<reference evidence="3 4" key="1">
    <citation type="submission" date="2019-03" db="EMBL/GenBank/DDBJ databases">
        <title>First draft genome of Liparis tanakae, snailfish: a comprehensive survey of snailfish specific genes.</title>
        <authorList>
            <person name="Kim W."/>
            <person name="Song I."/>
            <person name="Jeong J.-H."/>
            <person name="Kim D."/>
            <person name="Kim S."/>
            <person name="Ryu S."/>
            <person name="Song J.Y."/>
            <person name="Lee S.K."/>
        </authorList>
    </citation>
    <scope>NUCLEOTIDE SEQUENCE [LARGE SCALE GENOMIC DNA]</scope>
    <source>
        <tissue evidence="3">Muscle</tissue>
    </source>
</reference>
<dbReference type="OrthoDB" id="63267at2759"/>
<keyword evidence="2" id="KW-1133">Transmembrane helix</keyword>
<dbReference type="AlphaFoldDB" id="A0A4Z2ECH0"/>
<comment type="caution">
    <text evidence="3">The sequence shown here is derived from an EMBL/GenBank/DDBJ whole genome shotgun (WGS) entry which is preliminary data.</text>
</comment>
<dbReference type="EMBL" id="SRLO01010209">
    <property type="protein sequence ID" value="TNN26458.1"/>
    <property type="molecule type" value="Genomic_DNA"/>
</dbReference>
<accession>A0A4Z2ECH0</accession>
<organism evidence="3 4">
    <name type="scientific">Liparis tanakae</name>
    <name type="common">Tanaka's snailfish</name>
    <dbReference type="NCBI Taxonomy" id="230148"/>
    <lineage>
        <taxon>Eukaryota</taxon>
        <taxon>Metazoa</taxon>
        <taxon>Chordata</taxon>
        <taxon>Craniata</taxon>
        <taxon>Vertebrata</taxon>
        <taxon>Euteleostomi</taxon>
        <taxon>Actinopterygii</taxon>
        <taxon>Neopterygii</taxon>
        <taxon>Teleostei</taxon>
        <taxon>Neoteleostei</taxon>
        <taxon>Acanthomorphata</taxon>
        <taxon>Eupercaria</taxon>
        <taxon>Perciformes</taxon>
        <taxon>Cottioidei</taxon>
        <taxon>Cottales</taxon>
        <taxon>Liparidae</taxon>
        <taxon>Liparis</taxon>
    </lineage>
</organism>
<feature type="region of interest" description="Disordered" evidence="1">
    <location>
        <begin position="27"/>
        <end position="53"/>
    </location>
</feature>
<keyword evidence="4" id="KW-1185">Reference proteome</keyword>
<evidence type="ECO:0000256" key="2">
    <source>
        <dbReference type="SAM" id="Phobius"/>
    </source>
</evidence>
<dbReference type="Proteomes" id="UP000314294">
    <property type="component" value="Unassembled WGS sequence"/>
</dbReference>
<evidence type="ECO:0000256" key="1">
    <source>
        <dbReference type="SAM" id="MobiDB-lite"/>
    </source>
</evidence>
<proteinExistence type="predicted"/>
<dbReference type="Gene3D" id="3.30.200.20">
    <property type="entry name" value="Phosphorylase Kinase, domain 1"/>
    <property type="match status" value="1"/>
</dbReference>
<protein>
    <submittedName>
        <fullName evidence="3">Ribosomal protein S6 kinase 2 alpha</fullName>
    </submittedName>
</protein>
<evidence type="ECO:0000313" key="3">
    <source>
        <dbReference type="EMBL" id="TNN26458.1"/>
    </source>
</evidence>
<keyword evidence="3" id="KW-0808">Transferase</keyword>
<sequence>MEKDKRKFNLSRLLTLYLFRKDRAAAAGGGPAHGGGADGSAAQRSRRREDGDIKEINITHVVKEGSEKADASQFELLKVLGQGSFGKALTPSTSDLMSSQVFLVRKVTDPDANELYAMKVLKKATLKGTAVMRSGAFIPVGPCERRRAPFFMTRSRSDRWLLGFLINGVDTSSLFPFFNSLYPSTIEDSKLLKYK</sequence>
<feature type="compositionally biased region" description="Gly residues" evidence="1">
    <location>
        <begin position="27"/>
        <end position="38"/>
    </location>
</feature>
<name>A0A4Z2ECH0_9TELE</name>
<feature type="transmembrane region" description="Helical" evidence="2">
    <location>
        <begin position="160"/>
        <end position="182"/>
    </location>
</feature>
<keyword evidence="2" id="KW-0472">Membrane</keyword>
<keyword evidence="2" id="KW-0812">Transmembrane</keyword>
<keyword evidence="3" id="KW-0418">Kinase</keyword>